<dbReference type="EMBL" id="QGKX02001347">
    <property type="protein sequence ID" value="KAF3525108.1"/>
    <property type="molecule type" value="Genomic_DNA"/>
</dbReference>
<evidence type="ECO:0000313" key="1">
    <source>
        <dbReference type="EMBL" id="KAF3525108.1"/>
    </source>
</evidence>
<evidence type="ECO:0000313" key="2">
    <source>
        <dbReference type="Proteomes" id="UP000712600"/>
    </source>
</evidence>
<gene>
    <name evidence="1" type="ORF">F2Q69_00047174</name>
</gene>
<organism evidence="1 2">
    <name type="scientific">Brassica cretica</name>
    <name type="common">Mustard</name>
    <dbReference type="NCBI Taxonomy" id="69181"/>
    <lineage>
        <taxon>Eukaryota</taxon>
        <taxon>Viridiplantae</taxon>
        <taxon>Streptophyta</taxon>
        <taxon>Embryophyta</taxon>
        <taxon>Tracheophyta</taxon>
        <taxon>Spermatophyta</taxon>
        <taxon>Magnoliopsida</taxon>
        <taxon>eudicotyledons</taxon>
        <taxon>Gunneridae</taxon>
        <taxon>Pentapetalae</taxon>
        <taxon>rosids</taxon>
        <taxon>malvids</taxon>
        <taxon>Brassicales</taxon>
        <taxon>Brassicaceae</taxon>
        <taxon>Brassiceae</taxon>
        <taxon>Brassica</taxon>
    </lineage>
</organism>
<comment type="caution">
    <text evidence="1">The sequence shown here is derived from an EMBL/GenBank/DDBJ whole genome shotgun (WGS) entry which is preliminary data.</text>
</comment>
<protein>
    <submittedName>
        <fullName evidence="1">Uncharacterized protein</fullName>
    </submittedName>
</protein>
<dbReference type="Proteomes" id="UP000712600">
    <property type="component" value="Unassembled WGS sequence"/>
</dbReference>
<name>A0A8S9PUW8_BRACR</name>
<accession>A0A8S9PUW8</accession>
<dbReference type="AlphaFoldDB" id="A0A8S9PUW8"/>
<reference evidence="1" key="1">
    <citation type="submission" date="2019-12" db="EMBL/GenBank/DDBJ databases">
        <title>Genome sequencing and annotation of Brassica cretica.</title>
        <authorList>
            <person name="Studholme D.J."/>
            <person name="Sarris P."/>
        </authorList>
    </citation>
    <scope>NUCLEOTIDE SEQUENCE</scope>
    <source>
        <strain evidence="1">PFS-109/04</strain>
        <tissue evidence="1">Leaf</tissue>
    </source>
</reference>
<sequence length="97" mass="10847">MGRRQCSVQLANLASWTIPTRQMGESDGLFGPTRQMGKLDGFGRSNPPIWRIGRLRSVELAHLASWTACSIQLAHLGLEQPSLKAYLVNPFRTCYET</sequence>
<proteinExistence type="predicted"/>